<dbReference type="InParanoid" id="A0A409YK41"/>
<proteinExistence type="predicted"/>
<accession>A0A409YK41</accession>
<organism evidence="1 2">
    <name type="scientific">Panaeolus cyanescens</name>
    <dbReference type="NCBI Taxonomy" id="181874"/>
    <lineage>
        <taxon>Eukaryota</taxon>
        <taxon>Fungi</taxon>
        <taxon>Dikarya</taxon>
        <taxon>Basidiomycota</taxon>
        <taxon>Agaricomycotina</taxon>
        <taxon>Agaricomycetes</taxon>
        <taxon>Agaricomycetidae</taxon>
        <taxon>Agaricales</taxon>
        <taxon>Agaricineae</taxon>
        <taxon>Galeropsidaceae</taxon>
        <taxon>Panaeolus</taxon>
    </lineage>
</organism>
<dbReference type="OrthoDB" id="2863836at2759"/>
<evidence type="ECO:0000313" key="1">
    <source>
        <dbReference type="EMBL" id="PPR03392.1"/>
    </source>
</evidence>
<name>A0A409YK41_9AGAR</name>
<keyword evidence="2" id="KW-1185">Reference proteome</keyword>
<gene>
    <name evidence="1" type="ORF">CVT24_012517</name>
</gene>
<protein>
    <submittedName>
        <fullName evidence="1">Uncharacterized protein</fullName>
    </submittedName>
</protein>
<evidence type="ECO:0000313" key="2">
    <source>
        <dbReference type="Proteomes" id="UP000284842"/>
    </source>
</evidence>
<dbReference type="AlphaFoldDB" id="A0A409YK41"/>
<dbReference type="EMBL" id="NHTK01001069">
    <property type="protein sequence ID" value="PPR03392.1"/>
    <property type="molecule type" value="Genomic_DNA"/>
</dbReference>
<comment type="caution">
    <text evidence="1">The sequence shown here is derived from an EMBL/GenBank/DDBJ whole genome shotgun (WGS) entry which is preliminary data.</text>
</comment>
<sequence length="462" mass="52000">MKASRNGNPTHSGYVADVLCTDVLQLILEMFDPGKMDDRATLQALSLVSHFFAARCQPLLFREIFLCDIRGTPHEPLSKGFTPIGKRCKVLMRLLTSRPHLIELIQRVKVGMSGGYEKGLGKIKEFQALLTMLFSQPGIRGPQAFHIVGECFISNKNSFEKNVFYPFLATRITALCIDAVWNLPMAVIAHCENLEDLTLIGKYAKLDEDSVSIPILINGGPKIKVLRHTGPTPVLQCLLTDPVTGQPFIDLKSLKQYRPTFKSPSADIPLFATVCSIGAQSLASIVLTVDLFNETLPDTQGFDLLDFSHCWHVELMKLDLTISLVQPSDCLSRLHDVAAALQTFPKCNDLRKLILQLHIHSAQYYPNFLKSSKVAWITLDAELKRISDHKPVSVEVLIKYSTDVYHPSNEEMANELEGVFRNIISECLALTRERQEGSFALLFEFVNECYSHASYCRRWLHY</sequence>
<dbReference type="Proteomes" id="UP000284842">
    <property type="component" value="Unassembled WGS sequence"/>
</dbReference>
<reference evidence="1 2" key="1">
    <citation type="journal article" date="2018" name="Evol. Lett.">
        <title>Horizontal gene cluster transfer increased hallucinogenic mushroom diversity.</title>
        <authorList>
            <person name="Reynolds H.T."/>
            <person name="Vijayakumar V."/>
            <person name="Gluck-Thaler E."/>
            <person name="Korotkin H.B."/>
            <person name="Matheny P.B."/>
            <person name="Slot J.C."/>
        </authorList>
    </citation>
    <scope>NUCLEOTIDE SEQUENCE [LARGE SCALE GENOMIC DNA]</scope>
    <source>
        <strain evidence="1 2">2629</strain>
    </source>
</reference>